<proteinExistence type="predicted"/>
<comment type="subcellular location">
    <subcellularLocation>
        <location evidence="1">Membrane</location>
        <topology evidence="1">Multi-pass membrane protein</topology>
    </subcellularLocation>
</comment>
<keyword evidence="2" id="KW-0472">Membrane</keyword>
<keyword evidence="2" id="KW-0812">Transmembrane</keyword>
<feature type="transmembrane region" description="Helical" evidence="2">
    <location>
        <begin position="58"/>
        <end position="78"/>
    </location>
</feature>
<feature type="transmembrane region" description="Helical" evidence="2">
    <location>
        <begin position="27"/>
        <end position="46"/>
    </location>
</feature>
<dbReference type="Pfam" id="PF05758">
    <property type="entry name" value="Ycf1"/>
    <property type="match status" value="3"/>
</dbReference>
<dbReference type="InterPro" id="IPR008896">
    <property type="entry name" value="TIC214"/>
</dbReference>
<keyword evidence="4" id="KW-1185">Reference proteome</keyword>
<accession>A0AAV1ASJ6</accession>
<evidence type="ECO:0000313" key="4">
    <source>
        <dbReference type="Proteomes" id="UP001157006"/>
    </source>
</evidence>
<dbReference type="Proteomes" id="UP001157006">
    <property type="component" value="Chromosome 5"/>
</dbReference>
<name>A0AAV1ASJ6_VICFA</name>
<organism evidence="3 4">
    <name type="scientific">Vicia faba</name>
    <name type="common">Broad bean</name>
    <name type="synonym">Faba vulgaris</name>
    <dbReference type="NCBI Taxonomy" id="3906"/>
    <lineage>
        <taxon>Eukaryota</taxon>
        <taxon>Viridiplantae</taxon>
        <taxon>Streptophyta</taxon>
        <taxon>Embryophyta</taxon>
        <taxon>Tracheophyta</taxon>
        <taxon>Spermatophyta</taxon>
        <taxon>Magnoliopsida</taxon>
        <taxon>eudicotyledons</taxon>
        <taxon>Gunneridae</taxon>
        <taxon>Pentapetalae</taxon>
        <taxon>rosids</taxon>
        <taxon>fabids</taxon>
        <taxon>Fabales</taxon>
        <taxon>Fabaceae</taxon>
        <taxon>Papilionoideae</taxon>
        <taxon>50 kb inversion clade</taxon>
        <taxon>NPAAA clade</taxon>
        <taxon>Hologalegina</taxon>
        <taxon>IRL clade</taxon>
        <taxon>Fabeae</taxon>
        <taxon>Vicia</taxon>
    </lineage>
</organism>
<evidence type="ECO:0000313" key="3">
    <source>
        <dbReference type="EMBL" id="CAI8612228.1"/>
    </source>
</evidence>
<evidence type="ECO:0008006" key="5">
    <source>
        <dbReference type="Google" id="ProtNLM"/>
    </source>
</evidence>
<dbReference type="AlphaFoldDB" id="A0AAV1ASJ6"/>
<dbReference type="EMBL" id="OX451740">
    <property type="protein sequence ID" value="CAI8612228.1"/>
    <property type="molecule type" value="Genomic_DNA"/>
</dbReference>
<evidence type="ECO:0000256" key="1">
    <source>
        <dbReference type="ARBA" id="ARBA00004141"/>
    </source>
</evidence>
<protein>
    <recommendedName>
        <fullName evidence="5">Protein TIC 214</fullName>
    </recommendedName>
</protein>
<dbReference type="GO" id="GO:0016020">
    <property type="term" value="C:membrane"/>
    <property type="evidence" value="ECO:0007669"/>
    <property type="project" value="UniProtKB-SubCell"/>
</dbReference>
<sequence length="369" mass="43357">MIYSLVWGNYLVGFCVKILNSAVVIGFYYGFLTTFSIGPSYLFLLRGQILGKGSEMKISATTGFITGQLMMFISIYYAPLHLALSRPHTITVLTLPTPLPYYYIEEMMRYDDRDLEEVKAAIDWEKEETNEEEEDITVYLSDKKENTFNKKLAPLEKSLVTTLFDYRKWNRPLRYIKNDHFERVVRDENSQFFFRKLCSEINEISKEVPRWSYDLVDELAVLMDASPKESQIRSPKADRIVLFNSKTDSNDNQNSAEPDRNTEFAVVHYSREPDYCRDLIRGSMRPQRRKTVTYKLFQGTAHSPLFLEIMGDYAFLFGDLVYDISQYLKEYFRKPGTDNSEFLAFEKTIEQKEIEENKDESEIRLRQIE</sequence>
<evidence type="ECO:0000256" key="2">
    <source>
        <dbReference type="SAM" id="Phobius"/>
    </source>
</evidence>
<gene>
    <name evidence="3" type="ORF">VFH_V024360</name>
</gene>
<reference evidence="3 4" key="1">
    <citation type="submission" date="2023-01" db="EMBL/GenBank/DDBJ databases">
        <authorList>
            <person name="Kreplak J."/>
        </authorList>
    </citation>
    <scope>NUCLEOTIDE SEQUENCE [LARGE SCALE GENOMIC DNA]</scope>
</reference>
<keyword evidence="2" id="KW-1133">Transmembrane helix</keyword>